<accession>A0A6M3XXQ5</accession>
<evidence type="ECO:0008006" key="2">
    <source>
        <dbReference type="Google" id="ProtNLM"/>
    </source>
</evidence>
<proteinExistence type="predicted"/>
<reference evidence="1" key="1">
    <citation type="submission" date="2020-03" db="EMBL/GenBank/DDBJ databases">
        <title>The deep terrestrial virosphere.</title>
        <authorList>
            <person name="Holmfeldt K."/>
            <person name="Nilsson E."/>
            <person name="Simone D."/>
            <person name="Lopez-Fernandez M."/>
            <person name="Wu X."/>
            <person name="de Brujin I."/>
            <person name="Lundin D."/>
            <person name="Andersson A."/>
            <person name="Bertilsson S."/>
            <person name="Dopson M."/>
        </authorList>
    </citation>
    <scope>NUCLEOTIDE SEQUENCE</scope>
    <source>
        <strain evidence="1">TM448B03525</strain>
    </source>
</reference>
<sequence>MSRGAGRGNVIIDSLPDNKYKVSDVDNAGDPEYCGFLHASGGWYIIEITGGTEYRYAKGDADYATNWTGRAELSYGLYSDTF</sequence>
<dbReference type="EMBL" id="MT145021">
    <property type="protein sequence ID" value="QJI02677.1"/>
    <property type="molecule type" value="Genomic_DNA"/>
</dbReference>
<evidence type="ECO:0000313" key="1">
    <source>
        <dbReference type="EMBL" id="QJI02677.1"/>
    </source>
</evidence>
<gene>
    <name evidence="1" type="ORF">TM448B03525_0010</name>
</gene>
<name>A0A6M3XXQ5_9ZZZZ</name>
<protein>
    <recommendedName>
        <fullName evidence="2">Fibrinogen C-terminal domain-containing protein</fullName>
    </recommendedName>
</protein>
<dbReference type="AlphaFoldDB" id="A0A6M3XXQ5"/>
<organism evidence="1">
    <name type="scientific">viral metagenome</name>
    <dbReference type="NCBI Taxonomy" id="1070528"/>
    <lineage>
        <taxon>unclassified sequences</taxon>
        <taxon>metagenomes</taxon>
        <taxon>organismal metagenomes</taxon>
    </lineage>
</organism>